<protein>
    <submittedName>
        <fullName evidence="3">AB hydrolase superfamily protein</fullName>
    </submittedName>
</protein>
<proteinExistence type="predicted"/>
<keyword evidence="4" id="KW-1185">Reference proteome</keyword>
<dbReference type="InterPro" id="IPR050300">
    <property type="entry name" value="GDXG_lipolytic_enzyme"/>
</dbReference>
<dbReference type="GO" id="GO:0016787">
    <property type="term" value="F:hydrolase activity"/>
    <property type="evidence" value="ECO:0007669"/>
    <property type="project" value="UniProtKB-KW"/>
</dbReference>
<gene>
    <name evidence="3" type="ORF">Cob_v012243</name>
</gene>
<reference evidence="4" key="2">
    <citation type="journal article" date="2019" name="Mol. Plant Microbe Interact.">
        <title>Genome sequence resources for four phytopathogenic fungi from the Colletotrichum orbiculare species complex.</title>
        <authorList>
            <person name="Gan P."/>
            <person name="Tsushima A."/>
            <person name="Narusaka M."/>
            <person name="Narusaka Y."/>
            <person name="Takano Y."/>
            <person name="Kubo Y."/>
            <person name="Shirasu K."/>
        </authorList>
    </citation>
    <scope>GENOME REANNOTATION</scope>
    <source>
        <strain evidence="4">104-T / ATCC 96160 / CBS 514.97 / LARS 414 / MAFF 240422</strain>
    </source>
</reference>
<dbReference type="OrthoDB" id="408631at2759"/>
<dbReference type="Pfam" id="PF07859">
    <property type="entry name" value="Abhydrolase_3"/>
    <property type="match status" value="1"/>
</dbReference>
<evidence type="ECO:0000313" key="4">
    <source>
        <dbReference type="Proteomes" id="UP000014480"/>
    </source>
</evidence>
<keyword evidence="1 3" id="KW-0378">Hydrolase</keyword>
<dbReference type="InterPro" id="IPR013094">
    <property type="entry name" value="AB_hydrolase_3"/>
</dbReference>
<dbReference type="SUPFAM" id="SSF53474">
    <property type="entry name" value="alpha/beta-Hydrolases"/>
    <property type="match status" value="1"/>
</dbReference>
<name>A0A484FA31_COLOR</name>
<dbReference type="PANTHER" id="PTHR48081">
    <property type="entry name" value="AB HYDROLASE SUPERFAMILY PROTEIN C4A8.06C"/>
    <property type="match status" value="1"/>
</dbReference>
<evidence type="ECO:0000259" key="2">
    <source>
        <dbReference type="Pfam" id="PF07859"/>
    </source>
</evidence>
<dbReference type="STRING" id="1213857.A0A484FA31"/>
<dbReference type="Gene3D" id="3.40.50.1820">
    <property type="entry name" value="alpha/beta hydrolase"/>
    <property type="match status" value="1"/>
</dbReference>
<dbReference type="InterPro" id="IPR029058">
    <property type="entry name" value="AB_hydrolase_fold"/>
</dbReference>
<accession>A0A484FA31</accession>
<organism evidence="3 4">
    <name type="scientific">Colletotrichum orbiculare (strain 104-T / ATCC 96160 / CBS 514.97 / LARS 414 / MAFF 240422)</name>
    <name type="common">Cucumber anthracnose fungus</name>
    <name type="synonym">Colletotrichum lagenarium</name>
    <dbReference type="NCBI Taxonomy" id="1213857"/>
    <lineage>
        <taxon>Eukaryota</taxon>
        <taxon>Fungi</taxon>
        <taxon>Dikarya</taxon>
        <taxon>Ascomycota</taxon>
        <taxon>Pezizomycotina</taxon>
        <taxon>Sordariomycetes</taxon>
        <taxon>Hypocreomycetidae</taxon>
        <taxon>Glomerellales</taxon>
        <taxon>Glomerellaceae</taxon>
        <taxon>Colletotrichum</taxon>
        <taxon>Colletotrichum orbiculare species complex</taxon>
    </lineage>
</organism>
<sequence length="409" mass="45655">MRLLCRYRGRRFFLYDCRITPSRHERLVSATIMPRWVHQTIRIGGGQGYDRKTLSLIQGPWTEETKPFQPLKATMPEPPYPLHPSVTDRINPEYKDFYNKHVIDKQVVHHQPISVSRASGTLIPGAGPKLPVASARDFHIPRRETSGPDILVRAFTPIGDKPESGWPLCIWFHGGGWVLGNIDTENVIATHLSNRAKCVTICVDYRLAPEDPFPAAIDDCWESLLWAISTGADELGLDTSRIALSGSSAGGNLTSVLCQRATTRSDIPPIKLQLLSVPVADNTAVVESSDPAHASWKENEFTPALPAEKMMWYRYHYLPKREDWAHPEASPLLWKGDWFLLPPAVIVVGEMDVLRSEGEALGNKLSDAGVAVDLHVMKGQPHPFIAMDEALEDGRRAITLFVDKIVELL</sequence>
<comment type="caution">
    <text evidence="3">The sequence shown here is derived from an EMBL/GenBank/DDBJ whole genome shotgun (WGS) entry which is preliminary data.</text>
</comment>
<dbReference type="Proteomes" id="UP000014480">
    <property type="component" value="Unassembled WGS sequence"/>
</dbReference>
<evidence type="ECO:0000313" key="3">
    <source>
        <dbReference type="EMBL" id="TDZ14913.1"/>
    </source>
</evidence>
<reference evidence="4" key="1">
    <citation type="journal article" date="2013" name="New Phytol.">
        <title>Comparative genomic and transcriptomic analyses reveal the hemibiotrophic stage shift of Colletotrichum fungi.</title>
        <authorList>
            <person name="Gan P."/>
            <person name="Ikeda K."/>
            <person name="Irieda H."/>
            <person name="Narusaka M."/>
            <person name="O'Connell R.J."/>
            <person name="Narusaka Y."/>
            <person name="Takano Y."/>
            <person name="Kubo Y."/>
            <person name="Shirasu K."/>
        </authorList>
    </citation>
    <scope>NUCLEOTIDE SEQUENCE [LARGE SCALE GENOMIC DNA]</scope>
    <source>
        <strain evidence="4">104-T / ATCC 96160 / CBS 514.97 / LARS 414 / MAFF 240422</strain>
    </source>
</reference>
<feature type="domain" description="Alpha/beta hydrolase fold-3" evidence="2">
    <location>
        <begin position="170"/>
        <end position="385"/>
    </location>
</feature>
<dbReference type="EMBL" id="AMCV02000047">
    <property type="protein sequence ID" value="TDZ14913.1"/>
    <property type="molecule type" value="Genomic_DNA"/>
</dbReference>
<dbReference type="AlphaFoldDB" id="A0A484FA31"/>
<evidence type="ECO:0000256" key="1">
    <source>
        <dbReference type="ARBA" id="ARBA00022801"/>
    </source>
</evidence>
<dbReference type="PANTHER" id="PTHR48081:SF8">
    <property type="entry name" value="ALPHA_BETA HYDROLASE FOLD-3 DOMAIN-CONTAINING PROTEIN-RELATED"/>
    <property type="match status" value="1"/>
</dbReference>